<feature type="transmembrane region" description="Helical" evidence="8">
    <location>
        <begin position="438"/>
        <end position="458"/>
    </location>
</feature>
<dbReference type="SUPFAM" id="SSF103473">
    <property type="entry name" value="MFS general substrate transporter"/>
    <property type="match status" value="1"/>
</dbReference>
<protein>
    <recommendedName>
        <fullName evidence="11">Major facilitator superfamily (MFS) profile domain-containing protein</fullName>
    </recommendedName>
</protein>
<keyword evidence="3" id="KW-0813">Transport</keyword>
<dbReference type="GO" id="GO:0022857">
    <property type="term" value="F:transmembrane transporter activity"/>
    <property type="evidence" value="ECO:0007669"/>
    <property type="project" value="InterPro"/>
</dbReference>
<dbReference type="InterPro" id="IPR036259">
    <property type="entry name" value="MFS_trans_sf"/>
</dbReference>
<evidence type="ECO:0000313" key="9">
    <source>
        <dbReference type="EMBL" id="KAF0704436.1"/>
    </source>
</evidence>
<feature type="transmembrane region" description="Helical" evidence="8">
    <location>
        <begin position="322"/>
        <end position="343"/>
    </location>
</feature>
<evidence type="ECO:0000313" key="10">
    <source>
        <dbReference type="Proteomes" id="UP000469452"/>
    </source>
</evidence>
<evidence type="ECO:0000256" key="2">
    <source>
        <dbReference type="ARBA" id="ARBA00006595"/>
    </source>
</evidence>
<dbReference type="InterPro" id="IPR011701">
    <property type="entry name" value="MFS"/>
</dbReference>
<evidence type="ECO:0000256" key="7">
    <source>
        <dbReference type="ARBA" id="ARBA00023136"/>
    </source>
</evidence>
<dbReference type="Proteomes" id="UP000469452">
    <property type="component" value="Unassembled WGS sequence"/>
</dbReference>
<dbReference type="InterPro" id="IPR052599">
    <property type="entry name" value="SLC43A_AATransporter"/>
</dbReference>
<dbReference type="EMBL" id="VJMI01020421">
    <property type="protein sequence ID" value="KAF0704436.1"/>
    <property type="molecule type" value="Genomic_DNA"/>
</dbReference>
<feature type="transmembrane region" description="Helical" evidence="8">
    <location>
        <begin position="88"/>
        <end position="107"/>
    </location>
</feature>
<evidence type="ECO:0000256" key="6">
    <source>
        <dbReference type="ARBA" id="ARBA00022989"/>
    </source>
</evidence>
<feature type="transmembrane region" description="Helical" evidence="8">
    <location>
        <begin position="273"/>
        <end position="298"/>
    </location>
</feature>
<evidence type="ECO:0000256" key="3">
    <source>
        <dbReference type="ARBA" id="ARBA00022448"/>
    </source>
</evidence>
<dbReference type="VEuPathDB" id="FungiDB:H257_11603"/>
<sequence>MTMPFVADALHLDGPSQPQTRAGKGSLQLHRTTIFAIAWVLTLLTSGGLCFGFGPFYSRLVKEHQWHELCPDNTTSVCSAQEVQLQTVYSTGILMTVLGQTIFGLLLDTIGPRYMTLVAYVFSIAGNVCLAVGDSRDGTDGLLVAGYALIGFGGMGILYASLQLSTLFNEPALYTSLLVAAYSFSGYIFVLLELDVARQSFFVGYAYVMILLLHLLVAASMVLAYAVLPVHHILTQTPTVTTPGFAFVRSHVDRPKLDQLWVGLKRQVKRRDYWVYVSLGSMLFLVVIFGGGAMPSIIAASRVPANDSQHDNHDLQRVYTNYLYPLISNSSFLFSPLAGYLVVHFGFRKTFYTTIGIFALLCGSFMLPSLPAQNATFVLMAAANAFLTTMQYVYIMTCFPHELYGVLSGVTTTLVFVYGLLSYALTALAQYSFDGNNTYVFLILLGTTVAAIFLVPFAREEAECFDADLHLDLLEHASRIEQAHV</sequence>
<organism evidence="9 10">
    <name type="scientific">Aphanomyces astaci</name>
    <name type="common">Crayfish plague agent</name>
    <dbReference type="NCBI Taxonomy" id="112090"/>
    <lineage>
        <taxon>Eukaryota</taxon>
        <taxon>Sar</taxon>
        <taxon>Stramenopiles</taxon>
        <taxon>Oomycota</taxon>
        <taxon>Saprolegniomycetes</taxon>
        <taxon>Saprolegniales</taxon>
        <taxon>Verrucalvaceae</taxon>
        <taxon>Aphanomyces</taxon>
    </lineage>
</organism>
<comment type="subcellular location">
    <subcellularLocation>
        <location evidence="1">Membrane</location>
        <topology evidence="1">Multi-pass membrane protein</topology>
    </subcellularLocation>
</comment>
<feature type="transmembrane region" description="Helical" evidence="8">
    <location>
        <begin position="114"/>
        <end position="133"/>
    </location>
</feature>
<feature type="transmembrane region" description="Helical" evidence="8">
    <location>
        <begin position="204"/>
        <end position="228"/>
    </location>
</feature>
<comment type="similarity">
    <text evidence="2">Belongs to the SLC43A transporter (TC 2.A.1.44) family.</text>
</comment>
<keyword evidence="5" id="KW-0029">Amino-acid transport</keyword>
<dbReference type="PANTHER" id="PTHR20772:SF2">
    <property type="entry name" value="PROTEIN FMP42"/>
    <property type="match status" value="1"/>
</dbReference>
<dbReference type="GO" id="GO:0016020">
    <property type="term" value="C:membrane"/>
    <property type="evidence" value="ECO:0007669"/>
    <property type="project" value="UniProtKB-SubCell"/>
</dbReference>
<dbReference type="GO" id="GO:0006865">
    <property type="term" value="P:amino acid transport"/>
    <property type="evidence" value="ECO:0007669"/>
    <property type="project" value="UniProtKB-KW"/>
</dbReference>
<dbReference type="PANTHER" id="PTHR20772">
    <property type="entry name" value="PROTEIN FMP42"/>
    <property type="match status" value="1"/>
</dbReference>
<dbReference type="Pfam" id="PF07690">
    <property type="entry name" value="MFS_1"/>
    <property type="match status" value="1"/>
</dbReference>
<proteinExistence type="inferred from homology"/>
<evidence type="ECO:0000256" key="8">
    <source>
        <dbReference type="SAM" id="Phobius"/>
    </source>
</evidence>
<evidence type="ECO:0000256" key="4">
    <source>
        <dbReference type="ARBA" id="ARBA00022692"/>
    </source>
</evidence>
<keyword evidence="6 8" id="KW-1133">Transmembrane helix</keyword>
<accession>A0A6A4Z4H7</accession>
<dbReference type="Gene3D" id="1.20.1250.20">
    <property type="entry name" value="MFS general substrate transporter like domains"/>
    <property type="match status" value="2"/>
</dbReference>
<comment type="caution">
    <text evidence="9">The sequence shown here is derived from an EMBL/GenBank/DDBJ whole genome shotgun (WGS) entry which is preliminary data.</text>
</comment>
<keyword evidence="4 8" id="KW-0812">Transmembrane</keyword>
<dbReference type="AlphaFoldDB" id="A0A6A4Z4H7"/>
<keyword evidence="7 8" id="KW-0472">Membrane</keyword>
<feature type="transmembrane region" description="Helical" evidence="8">
    <location>
        <begin position="403"/>
        <end position="426"/>
    </location>
</feature>
<evidence type="ECO:0000256" key="5">
    <source>
        <dbReference type="ARBA" id="ARBA00022970"/>
    </source>
</evidence>
<reference evidence="9 10" key="1">
    <citation type="submission" date="2019-06" db="EMBL/GenBank/DDBJ databases">
        <title>Genomics analysis of Aphanomyces spp. identifies a new class of oomycete effector associated with host adaptation.</title>
        <authorList>
            <person name="Gaulin E."/>
        </authorList>
    </citation>
    <scope>NUCLEOTIDE SEQUENCE [LARGE SCALE GENOMIC DNA]</scope>
    <source>
        <strain evidence="9 10">E</strain>
    </source>
</reference>
<evidence type="ECO:0008006" key="11">
    <source>
        <dbReference type="Google" id="ProtNLM"/>
    </source>
</evidence>
<gene>
    <name evidence="9" type="ORF">AaE_014937</name>
</gene>
<feature type="transmembrane region" description="Helical" evidence="8">
    <location>
        <begin position="350"/>
        <end position="370"/>
    </location>
</feature>
<feature type="transmembrane region" description="Helical" evidence="8">
    <location>
        <begin position="172"/>
        <end position="192"/>
    </location>
</feature>
<feature type="transmembrane region" description="Helical" evidence="8">
    <location>
        <begin position="34"/>
        <end position="57"/>
    </location>
</feature>
<feature type="transmembrane region" description="Helical" evidence="8">
    <location>
        <begin position="139"/>
        <end position="160"/>
    </location>
</feature>
<feature type="transmembrane region" description="Helical" evidence="8">
    <location>
        <begin position="376"/>
        <end position="396"/>
    </location>
</feature>
<evidence type="ECO:0000256" key="1">
    <source>
        <dbReference type="ARBA" id="ARBA00004141"/>
    </source>
</evidence>
<name>A0A6A4Z4H7_APHAT</name>